<gene>
    <name evidence="2" type="primary">yqfD</name>
    <name evidence="2" type="ORF">OUY18_00455</name>
</gene>
<accession>A0ABT4BPB4</accession>
<keyword evidence="3" id="KW-1185">Reference proteome</keyword>
<dbReference type="Pfam" id="PF06898">
    <property type="entry name" value="YqfD"/>
    <property type="match status" value="1"/>
</dbReference>
<keyword evidence="1" id="KW-0812">Transmembrane</keyword>
<comment type="caution">
    <text evidence="2">The sequence shown here is derived from an EMBL/GenBank/DDBJ whole genome shotgun (WGS) entry which is preliminary data.</text>
</comment>
<evidence type="ECO:0000256" key="1">
    <source>
        <dbReference type="SAM" id="Phobius"/>
    </source>
</evidence>
<reference evidence="2 3" key="1">
    <citation type="submission" date="2022-11" db="EMBL/GenBank/DDBJ databases">
        <authorList>
            <person name="Caiyu Z."/>
        </authorList>
    </citation>
    <scope>NUCLEOTIDE SEQUENCE [LARGE SCALE GENOMIC DNA]</scope>
    <source>
        <strain evidence="2 3">YR-4</strain>
    </source>
</reference>
<dbReference type="Proteomes" id="UP001082703">
    <property type="component" value="Unassembled WGS sequence"/>
</dbReference>
<dbReference type="EMBL" id="JAPOHA010000001">
    <property type="protein sequence ID" value="MCY1712729.1"/>
    <property type="molecule type" value="Genomic_DNA"/>
</dbReference>
<dbReference type="RefSeq" id="WP_268056739.1">
    <property type="nucleotide sequence ID" value="NZ_JAPOHA010000001.1"/>
</dbReference>
<sequence>MISLRLTRWLLGYVRFKTVGGSSERFLNHCARSGINLWDIKSGRECEACVAVQGYRAIRACARKANAKAKVLEKHGFPFATKGIRKRRGILYGTILFFFILYVLSIHVWSIEIIGNETIPTQQIRMELTRLGITTGTLKSKVHPLELQQKLMLKFPKISWLSVNTRGCSAEIHLQEKVDRPPMIEPEEKSFCNIKASQTGQIIFMDVYAGTPQVAEGDAVIEGQLLISSIVENNAGEVSLKHAGGKIIAETTHSYSAEVNLKQTAVRPTGQTVTRRSLCLFGARVPLTFEGKPDASYRVQGVHTDVKLMNSVLPLSIYEETWTQEKAETITLTKAQAIAQAQKIIQEKMKEELKDVKIITSAPTEKIAGNKLIYNLFIKCEENIARESEILIK</sequence>
<dbReference type="PIRSF" id="PIRSF029895">
    <property type="entry name" value="SpoIV"/>
    <property type="match status" value="1"/>
</dbReference>
<dbReference type="InterPro" id="IPR010690">
    <property type="entry name" value="YqfD"/>
</dbReference>
<evidence type="ECO:0000313" key="2">
    <source>
        <dbReference type="EMBL" id="MCY1712729.1"/>
    </source>
</evidence>
<keyword evidence="1" id="KW-1133">Transmembrane helix</keyword>
<feature type="transmembrane region" description="Helical" evidence="1">
    <location>
        <begin position="89"/>
        <end position="109"/>
    </location>
</feature>
<evidence type="ECO:0000313" key="3">
    <source>
        <dbReference type="Proteomes" id="UP001082703"/>
    </source>
</evidence>
<name>A0ABT4BPB4_9FIRM</name>
<protein>
    <submittedName>
        <fullName evidence="2">Sporulation protein YqfD</fullName>
    </submittedName>
</protein>
<organism evidence="2 3">
    <name type="scientific">Caproiciproducens galactitolivorans</name>
    <dbReference type="NCBI Taxonomy" id="642589"/>
    <lineage>
        <taxon>Bacteria</taxon>
        <taxon>Bacillati</taxon>
        <taxon>Bacillota</taxon>
        <taxon>Clostridia</taxon>
        <taxon>Eubacteriales</taxon>
        <taxon>Acutalibacteraceae</taxon>
        <taxon>Caproiciproducens</taxon>
    </lineage>
</organism>
<keyword evidence="1" id="KW-0472">Membrane</keyword>
<dbReference type="NCBIfam" id="TIGR02876">
    <property type="entry name" value="spore_yqfD"/>
    <property type="match status" value="1"/>
</dbReference>
<proteinExistence type="predicted"/>